<sequence length="71" mass="7441">MSSSGCHRSPRTTARAVRAGRRALAQSAASAPLRAGGHAARHGRVPASACVRRHVPGGAGLSYKVRYHVRL</sequence>
<dbReference type="PATRIC" id="fig|1255043.3.peg.1851"/>
<evidence type="ECO:0000313" key="3">
    <source>
        <dbReference type="Proteomes" id="UP000010809"/>
    </source>
</evidence>
<dbReference type="EMBL" id="CP003989">
    <property type="protein sequence ID" value="AGA33490.1"/>
    <property type="molecule type" value="Genomic_DNA"/>
</dbReference>
<organism evidence="2 3">
    <name type="scientific">Thioalkalivibrio nitratireducens (strain DSM 14787 / UNIQEM 213 / ALEN2)</name>
    <dbReference type="NCBI Taxonomy" id="1255043"/>
    <lineage>
        <taxon>Bacteria</taxon>
        <taxon>Pseudomonadati</taxon>
        <taxon>Pseudomonadota</taxon>
        <taxon>Gammaproteobacteria</taxon>
        <taxon>Chromatiales</taxon>
        <taxon>Ectothiorhodospiraceae</taxon>
        <taxon>Thioalkalivibrio</taxon>
    </lineage>
</organism>
<protein>
    <submittedName>
        <fullName evidence="2">Uncharacterized protein</fullName>
    </submittedName>
</protein>
<evidence type="ECO:0000313" key="2">
    <source>
        <dbReference type="EMBL" id="AGA33490.1"/>
    </source>
</evidence>
<gene>
    <name evidence="2" type="ordered locus">TVNIR_1829</name>
</gene>
<name>L0DX03_THIND</name>
<keyword evidence="3" id="KW-1185">Reference proteome</keyword>
<feature type="compositionally biased region" description="Low complexity" evidence="1">
    <location>
        <begin position="11"/>
        <end position="25"/>
    </location>
</feature>
<dbReference type="KEGG" id="tni:TVNIR_1829"/>
<proteinExistence type="predicted"/>
<reference evidence="2" key="1">
    <citation type="submission" date="2015-12" db="EMBL/GenBank/DDBJ databases">
        <authorList>
            <person name="Tikhonova T.V."/>
            <person name="Pavlov A.R."/>
            <person name="Beletsky A.V."/>
            <person name="Mardanov A.V."/>
            <person name="Sorokin D.Y."/>
            <person name="Ravin N.V."/>
            <person name="Popov V.O."/>
        </authorList>
    </citation>
    <scope>NUCLEOTIDE SEQUENCE</scope>
    <source>
        <strain evidence="2">DSM 14787</strain>
    </source>
</reference>
<feature type="region of interest" description="Disordered" evidence="1">
    <location>
        <begin position="1"/>
        <end position="46"/>
    </location>
</feature>
<evidence type="ECO:0000256" key="1">
    <source>
        <dbReference type="SAM" id="MobiDB-lite"/>
    </source>
</evidence>
<accession>L0DX03</accession>
<dbReference type="AlphaFoldDB" id="L0DX03"/>
<dbReference type="Proteomes" id="UP000010809">
    <property type="component" value="Chromosome"/>
</dbReference>
<dbReference type="HOGENOM" id="CLU_2738786_0_0_6"/>